<dbReference type="EC" id="3.4.21.89" evidence="3 7"/>
<dbReference type="Gene3D" id="2.10.109.10">
    <property type="entry name" value="Umud Fragment, subunit A"/>
    <property type="match status" value="2"/>
</dbReference>
<evidence type="ECO:0000256" key="3">
    <source>
        <dbReference type="ARBA" id="ARBA00013208"/>
    </source>
</evidence>
<keyword evidence="10" id="KW-1185">Reference proteome</keyword>
<dbReference type="GO" id="GO:0004252">
    <property type="term" value="F:serine-type endopeptidase activity"/>
    <property type="evidence" value="ECO:0007669"/>
    <property type="project" value="InterPro"/>
</dbReference>
<name>A0A518G513_9BACT</name>
<gene>
    <name evidence="9" type="primary">lepB</name>
    <name evidence="9" type="ORF">Q31a_19920</name>
</gene>
<dbReference type="SUPFAM" id="SSF51306">
    <property type="entry name" value="LexA/Signal peptidase"/>
    <property type="match status" value="2"/>
</dbReference>
<feature type="active site" evidence="6">
    <location>
        <position position="118"/>
    </location>
</feature>
<evidence type="ECO:0000313" key="10">
    <source>
        <dbReference type="Proteomes" id="UP000318017"/>
    </source>
</evidence>
<reference evidence="9 10" key="1">
    <citation type="submission" date="2019-02" db="EMBL/GenBank/DDBJ databases">
        <title>Deep-cultivation of Planctomycetes and their phenomic and genomic characterization uncovers novel biology.</title>
        <authorList>
            <person name="Wiegand S."/>
            <person name="Jogler M."/>
            <person name="Boedeker C."/>
            <person name="Pinto D."/>
            <person name="Vollmers J."/>
            <person name="Rivas-Marin E."/>
            <person name="Kohn T."/>
            <person name="Peeters S.H."/>
            <person name="Heuer A."/>
            <person name="Rast P."/>
            <person name="Oberbeckmann S."/>
            <person name="Bunk B."/>
            <person name="Jeske O."/>
            <person name="Meyerdierks A."/>
            <person name="Storesund J.E."/>
            <person name="Kallscheuer N."/>
            <person name="Luecker S."/>
            <person name="Lage O.M."/>
            <person name="Pohl T."/>
            <person name="Merkel B.J."/>
            <person name="Hornburger P."/>
            <person name="Mueller R.-W."/>
            <person name="Bruemmer F."/>
            <person name="Labrenz M."/>
            <person name="Spormann A.M."/>
            <person name="Op den Camp H."/>
            <person name="Overmann J."/>
            <person name="Amann R."/>
            <person name="Jetten M.S.M."/>
            <person name="Mascher T."/>
            <person name="Medema M.H."/>
            <person name="Devos D.P."/>
            <person name="Kaster A.-K."/>
            <person name="Ovreas L."/>
            <person name="Rohde M."/>
            <person name="Galperin M.Y."/>
            <person name="Jogler C."/>
        </authorList>
    </citation>
    <scope>NUCLEOTIDE SEQUENCE [LARGE SCALE GENOMIC DNA]</scope>
    <source>
        <strain evidence="9 10">Q31a</strain>
    </source>
</reference>
<dbReference type="PROSITE" id="PS00760">
    <property type="entry name" value="SPASE_I_2"/>
    <property type="match status" value="1"/>
</dbReference>
<dbReference type="CDD" id="cd06530">
    <property type="entry name" value="S26_SPase_I"/>
    <property type="match status" value="1"/>
</dbReference>
<feature type="active site" evidence="6">
    <location>
        <position position="221"/>
    </location>
</feature>
<dbReference type="Proteomes" id="UP000318017">
    <property type="component" value="Chromosome"/>
</dbReference>
<dbReference type="PANTHER" id="PTHR43390:SF1">
    <property type="entry name" value="CHLOROPLAST PROCESSING PEPTIDASE"/>
    <property type="match status" value="1"/>
</dbReference>
<dbReference type="GO" id="GO:0016020">
    <property type="term" value="C:membrane"/>
    <property type="evidence" value="ECO:0007669"/>
    <property type="project" value="UniProtKB-SubCell"/>
</dbReference>
<evidence type="ECO:0000256" key="2">
    <source>
        <dbReference type="ARBA" id="ARBA00009370"/>
    </source>
</evidence>
<comment type="catalytic activity">
    <reaction evidence="1 7">
        <text>Cleavage of hydrophobic, N-terminal signal or leader sequences from secreted and periplasmic proteins.</text>
        <dbReference type="EC" id="3.4.21.89"/>
    </reaction>
</comment>
<dbReference type="GO" id="GO:0006465">
    <property type="term" value="P:signal peptide processing"/>
    <property type="evidence" value="ECO:0007669"/>
    <property type="project" value="InterPro"/>
</dbReference>
<proteinExistence type="inferred from homology"/>
<feature type="domain" description="Peptidase S26" evidence="8">
    <location>
        <begin position="184"/>
        <end position="242"/>
    </location>
</feature>
<comment type="similarity">
    <text evidence="2 7">Belongs to the peptidase S26 family.</text>
</comment>
<dbReference type="Pfam" id="PF10502">
    <property type="entry name" value="Peptidase_S26"/>
    <property type="match status" value="2"/>
</dbReference>
<dbReference type="KEGG" id="ahel:Q31a_19920"/>
<dbReference type="PANTHER" id="PTHR43390">
    <property type="entry name" value="SIGNAL PEPTIDASE I"/>
    <property type="match status" value="1"/>
</dbReference>
<accession>A0A518G513</accession>
<evidence type="ECO:0000256" key="1">
    <source>
        <dbReference type="ARBA" id="ARBA00000677"/>
    </source>
</evidence>
<evidence type="ECO:0000256" key="5">
    <source>
        <dbReference type="ARBA" id="ARBA00022801"/>
    </source>
</evidence>
<keyword evidence="7" id="KW-0645">Protease</keyword>
<organism evidence="9 10">
    <name type="scientific">Aureliella helgolandensis</name>
    <dbReference type="NCBI Taxonomy" id="2527968"/>
    <lineage>
        <taxon>Bacteria</taxon>
        <taxon>Pseudomonadati</taxon>
        <taxon>Planctomycetota</taxon>
        <taxon>Planctomycetia</taxon>
        <taxon>Pirellulales</taxon>
        <taxon>Pirellulaceae</taxon>
        <taxon>Aureliella</taxon>
    </lineage>
</organism>
<dbReference type="InterPro" id="IPR036286">
    <property type="entry name" value="LexA/Signal_pep-like_sf"/>
</dbReference>
<dbReference type="AlphaFoldDB" id="A0A518G513"/>
<dbReference type="InterPro" id="IPR000223">
    <property type="entry name" value="Pept_S26A_signal_pept_1"/>
</dbReference>
<dbReference type="InterPro" id="IPR019533">
    <property type="entry name" value="Peptidase_S26"/>
</dbReference>
<keyword evidence="5 7" id="KW-0378">Hydrolase</keyword>
<sequence>MFAFRPLLPLGYNPGLRSQPSRGFSSFEISVRLATGAFSFRVSQVGVGTLHFLTVFRVFCMSAASAAPSAKSSANRHVTTGSAVQSGRETVESIVVAFILAFLFRAFVAEAFVIPTGSMAPTLMGAHKDVVCEYCGEAYQASASEEFDSSTGQLVGRVTLASTCSTCRGLNAYDFVQNPNAVSFDGDRILVSKFDYVLSQPKRWDVFVFKYPDEARMNYIKRLIGLPGEKLQIQDGDIYAQSTGQLEIARKPPHKVRAMRQIVSDTDHRGGILVEKGWPSLWQPWTSQASPTGAANGWELEHTPEVWSAKLASSTDRQWLRYYHKVVDGVTWEGIRQGGDLPPVSPTSSQLVTDFLAYNSSFYVESGLVYTDRSNDKLQEGISAERRAYDFVAERGRGGLSAHELNGGFHWVGDLIGEFDMEVQSSSGKLLLDLVEFGIHYECSIDVATGEASLTAKGQDLPQPVFVGEVLKGQTGVKGPGRYRLEYANVDDQITLWVDGSVVSFDGSSAFDSKRVRTAKDRRPYWTEADPLDAAPVGIGGEQLEMTVRRAQVFRDLYYIAPQIMRRGTPYCDYNLDHGSAILASIPAPEERRQLSDQEAILKVYSHPQWWSQTNLFNLRGRLNFELEADQFFPMGDNSAASSDARAWSGHHFVEQKFLLGKALLVFWPHTWNTPVPYTPNIARMGRIQ</sequence>
<dbReference type="OrthoDB" id="9802919at2"/>
<evidence type="ECO:0000256" key="4">
    <source>
        <dbReference type="ARBA" id="ARBA00019232"/>
    </source>
</evidence>
<feature type="domain" description="Peptidase S26" evidence="8">
    <location>
        <begin position="88"/>
        <end position="125"/>
    </location>
</feature>
<dbReference type="EMBL" id="CP036298">
    <property type="protein sequence ID" value="QDV23687.1"/>
    <property type="molecule type" value="Genomic_DNA"/>
</dbReference>
<dbReference type="GO" id="GO:0009003">
    <property type="term" value="F:signal peptidase activity"/>
    <property type="evidence" value="ECO:0007669"/>
    <property type="project" value="UniProtKB-EC"/>
</dbReference>
<comment type="subcellular location">
    <subcellularLocation>
        <location evidence="7">Membrane</location>
        <topology evidence="7">Single-pass type II membrane protein</topology>
    </subcellularLocation>
</comment>
<protein>
    <recommendedName>
        <fullName evidence="4 7">Signal peptidase I</fullName>
        <ecNumber evidence="3 7">3.4.21.89</ecNumber>
    </recommendedName>
</protein>
<dbReference type="NCBIfam" id="TIGR02227">
    <property type="entry name" value="sigpep_I_bact"/>
    <property type="match status" value="1"/>
</dbReference>
<evidence type="ECO:0000256" key="7">
    <source>
        <dbReference type="RuleBase" id="RU362042"/>
    </source>
</evidence>
<evidence type="ECO:0000313" key="9">
    <source>
        <dbReference type="EMBL" id="QDV23687.1"/>
    </source>
</evidence>
<evidence type="ECO:0000259" key="8">
    <source>
        <dbReference type="Pfam" id="PF10502"/>
    </source>
</evidence>
<evidence type="ECO:0000256" key="6">
    <source>
        <dbReference type="PIRSR" id="PIRSR600223-1"/>
    </source>
</evidence>
<dbReference type="InterPro" id="IPR019757">
    <property type="entry name" value="Pept_S26A_signal_pept_1_Lys-AS"/>
</dbReference>